<keyword evidence="2" id="KW-1185">Reference proteome</keyword>
<dbReference type="Proteomes" id="UP000789595">
    <property type="component" value="Unassembled WGS sequence"/>
</dbReference>
<dbReference type="AlphaFoldDB" id="A0A8J2WWF0"/>
<sequence length="242" mass="27536">MQTSGNPRRLKRVVNVFQLAVAYAKRQMDEKDPMQTVYLDPRWPLFALKLVKLIILCEEHPIRMSLLISQVEDAHQKAEVNSVCTSDMFQYLDDQHVPAKPLDSGMLLATFYYKHVDPLYYLQRDCARNLMQDGDPENFAMILSMKLPDEAIKGLPEERPMFDDAGDFDLVVRDLTGQDEALSLLDYALNLSPALRDTITRDVAQNVSAFELRRPTADLSDQRESSVQSKASYLLKPPKAAV</sequence>
<dbReference type="EMBL" id="CAKKNE010000003">
    <property type="protein sequence ID" value="CAH0371182.1"/>
    <property type="molecule type" value="Genomic_DNA"/>
</dbReference>
<gene>
    <name evidence="1" type="ORF">PECAL_3P11120</name>
</gene>
<evidence type="ECO:0000313" key="1">
    <source>
        <dbReference type="EMBL" id="CAH0371182.1"/>
    </source>
</evidence>
<reference evidence="1" key="1">
    <citation type="submission" date="2021-11" db="EMBL/GenBank/DDBJ databases">
        <authorList>
            <consortium name="Genoscope - CEA"/>
            <person name="William W."/>
        </authorList>
    </citation>
    <scope>NUCLEOTIDE SEQUENCE</scope>
</reference>
<proteinExistence type="predicted"/>
<evidence type="ECO:0000313" key="2">
    <source>
        <dbReference type="Proteomes" id="UP000789595"/>
    </source>
</evidence>
<protein>
    <submittedName>
        <fullName evidence="1">Uncharacterized protein</fullName>
    </submittedName>
</protein>
<comment type="caution">
    <text evidence="1">The sequence shown here is derived from an EMBL/GenBank/DDBJ whole genome shotgun (WGS) entry which is preliminary data.</text>
</comment>
<organism evidence="1 2">
    <name type="scientific">Pelagomonas calceolata</name>
    <dbReference type="NCBI Taxonomy" id="35677"/>
    <lineage>
        <taxon>Eukaryota</taxon>
        <taxon>Sar</taxon>
        <taxon>Stramenopiles</taxon>
        <taxon>Ochrophyta</taxon>
        <taxon>Pelagophyceae</taxon>
        <taxon>Pelagomonadales</taxon>
        <taxon>Pelagomonadaceae</taxon>
        <taxon>Pelagomonas</taxon>
    </lineage>
</organism>
<name>A0A8J2WWF0_9STRA</name>
<accession>A0A8J2WWF0</accession>